<dbReference type="Pfam" id="PF12937">
    <property type="entry name" value="F-box-like"/>
    <property type="match status" value="1"/>
</dbReference>
<organism evidence="3 4">
    <name type="scientific">Amanita thiersii Skay4041</name>
    <dbReference type="NCBI Taxonomy" id="703135"/>
    <lineage>
        <taxon>Eukaryota</taxon>
        <taxon>Fungi</taxon>
        <taxon>Dikarya</taxon>
        <taxon>Basidiomycota</taxon>
        <taxon>Agaricomycotina</taxon>
        <taxon>Agaricomycetes</taxon>
        <taxon>Agaricomycetidae</taxon>
        <taxon>Agaricales</taxon>
        <taxon>Pluteineae</taxon>
        <taxon>Amanitaceae</taxon>
        <taxon>Amanita</taxon>
    </lineage>
</organism>
<reference evidence="3 4" key="1">
    <citation type="submission" date="2014-02" db="EMBL/GenBank/DDBJ databases">
        <title>Transposable element dynamics among asymbiotic and ectomycorrhizal Amanita fungi.</title>
        <authorList>
            <consortium name="DOE Joint Genome Institute"/>
            <person name="Hess J."/>
            <person name="Skrede I."/>
            <person name="Wolfe B."/>
            <person name="LaButti K."/>
            <person name="Ohm R.A."/>
            <person name="Grigoriev I.V."/>
            <person name="Pringle A."/>
        </authorList>
    </citation>
    <scope>NUCLEOTIDE SEQUENCE [LARGE SCALE GENOMIC DNA]</scope>
    <source>
        <strain evidence="3 4">SKay4041</strain>
    </source>
</reference>
<dbReference type="Gene3D" id="1.20.1280.50">
    <property type="match status" value="1"/>
</dbReference>
<evidence type="ECO:0000313" key="4">
    <source>
        <dbReference type="Proteomes" id="UP000242287"/>
    </source>
</evidence>
<dbReference type="SMART" id="SM00256">
    <property type="entry name" value="FBOX"/>
    <property type="match status" value="1"/>
</dbReference>
<feature type="region of interest" description="Disordered" evidence="1">
    <location>
        <begin position="32"/>
        <end position="69"/>
    </location>
</feature>
<feature type="region of interest" description="Disordered" evidence="1">
    <location>
        <begin position="217"/>
        <end position="246"/>
    </location>
</feature>
<proteinExistence type="predicted"/>
<dbReference type="STRING" id="703135.A0A2A9NSG1"/>
<sequence length="246" mass="28039">MSLLQDVLKSNSGFDSLESRLGLSEPLANRQFTPHSEHVDSDDDWINVTSTSGSPYPTRPSSPSRGSFSSRYVRGLQQVASRRDPLRLLPTEICQRVFAHLSLSDLANCALVCKKWARSQTINYVWFQHYRKENFIDTSLPPGKWTKRESRQNWRVLHLKCLSEKTPPTFSRASGSASASRSGYQTPRELKEEQWRIEAEGSFRPGKQEMREMYKELGGRKARNKMKLGSAGMRDKGGWAETHSDL</sequence>
<dbReference type="EMBL" id="KZ301998">
    <property type="protein sequence ID" value="PFH50706.1"/>
    <property type="molecule type" value="Genomic_DNA"/>
</dbReference>
<dbReference type="SUPFAM" id="SSF81383">
    <property type="entry name" value="F-box domain"/>
    <property type="match status" value="1"/>
</dbReference>
<dbReference type="InterPro" id="IPR001810">
    <property type="entry name" value="F-box_dom"/>
</dbReference>
<dbReference type="InterPro" id="IPR036047">
    <property type="entry name" value="F-box-like_dom_sf"/>
</dbReference>
<dbReference type="PROSITE" id="PS50181">
    <property type="entry name" value="FBOX"/>
    <property type="match status" value="1"/>
</dbReference>
<evidence type="ECO:0000259" key="2">
    <source>
        <dbReference type="PROSITE" id="PS50181"/>
    </source>
</evidence>
<dbReference type="AlphaFoldDB" id="A0A2A9NSG1"/>
<feature type="region of interest" description="Disordered" evidence="1">
    <location>
        <begin position="168"/>
        <end position="193"/>
    </location>
</feature>
<feature type="domain" description="F-box" evidence="2">
    <location>
        <begin position="83"/>
        <end position="133"/>
    </location>
</feature>
<gene>
    <name evidence="3" type="ORF">AMATHDRAFT_60470</name>
</gene>
<dbReference type="Proteomes" id="UP000242287">
    <property type="component" value="Unassembled WGS sequence"/>
</dbReference>
<dbReference type="OrthoDB" id="6419443at2759"/>
<feature type="compositionally biased region" description="Low complexity" evidence="1">
    <location>
        <begin position="171"/>
        <end position="183"/>
    </location>
</feature>
<keyword evidence="4" id="KW-1185">Reference proteome</keyword>
<name>A0A2A9NSG1_9AGAR</name>
<evidence type="ECO:0000256" key="1">
    <source>
        <dbReference type="SAM" id="MobiDB-lite"/>
    </source>
</evidence>
<accession>A0A2A9NSG1</accession>
<protein>
    <recommendedName>
        <fullName evidence="2">F-box domain-containing protein</fullName>
    </recommendedName>
</protein>
<feature type="compositionally biased region" description="Low complexity" evidence="1">
    <location>
        <begin position="49"/>
        <end position="69"/>
    </location>
</feature>
<feature type="compositionally biased region" description="Basic and acidic residues" evidence="1">
    <location>
        <begin position="233"/>
        <end position="246"/>
    </location>
</feature>
<evidence type="ECO:0000313" key="3">
    <source>
        <dbReference type="EMBL" id="PFH50706.1"/>
    </source>
</evidence>